<dbReference type="EMBL" id="DF933814">
    <property type="protein sequence ID" value="GAM36526.1"/>
    <property type="molecule type" value="Genomic_DNA"/>
</dbReference>
<keyword evidence="4" id="KW-1185">Reference proteome</keyword>
<evidence type="ECO:0000313" key="3">
    <source>
        <dbReference type="EMBL" id="GAM36526.1"/>
    </source>
</evidence>
<dbReference type="Proteomes" id="UP000053095">
    <property type="component" value="Unassembled WGS sequence"/>
</dbReference>
<organism evidence="3 4">
    <name type="scientific">Talaromyces pinophilus</name>
    <name type="common">Penicillium pinophilum</name>
    <dbReference type="NCBI Taxonomy" id="128442"/>
    <lineage>
        <taxon>Eukaryota</taxon>
        <taxon>Fungi</taxon>
        <taxon>Dikarya</taxon>
        <taxon>Ascomycota</taxon>
        <taxon>Pezizomycotina</taxon>
        <taxon>Eurotiomycetes</taxon>
        <taxon>Eurotiomycetidae</taxon>
        <taxon>Eurotiales</taxon>
        <taxon>Trichocomaceae</taxon>
        <taxon>Talaromyces</taxon>
        <taxon>Talaromyces sect. Talaromyces</taxon>
    </lineage>
</organism>
<sequence>MAAEPSEEDIGNFISFTSLPREKAVLFLKANNLNLEKAINAYFENPDGIPSELQPQVEWASFNNPSYSQDTQSVPTFHIENSDTHPGHGYSVAPSRPPSRMNVSETLSDRKYEAGQDTTGAVEAPRQNLTSAQLEERDLQQAVAMSLGQDYGKQESGVITQGQDTRFGPATQEYYDETNWGMTVVNSGTREEIISPDPEDRLRKDDEPAFLRPSQEAQYVGGFLTILHSIPLAREALLLREKTALDYGYDSQWWNGQPIKIPRIVSLDNPYAEDQDWDDILYEAQRLMAFLDGTRRAFGSTDALVGLRSLYGYSGDGGVERFLEAWQEASVRATPANQLSMVFSSCAMKQEMSEMDSPNQKDFYVLNTYVETGQGQTLYDILDDTIWPDAPGEELDDVWLDHVGEILTIKLETYSSEPMNVKIPSTFYPDRYMEARRDTVRELRLKRLDAIQKINEIESTAARYRCTETASRAGMSNQELLEKAAQAVTVALPKHLPEGTIEFDDAKAQQVTEQLRAIAGLIKEKVDELEAEKQAARDTLREQSKILTESAVSSDDPPHFRYTLRGFCTAPHITYVLRKDAPIQVEEDLIEMEDKKPEEWHWWRISFSTDDAKTQQAAKPESRRNKSSSTSNADVIGYTATKVREIEALRAARESRSLLLVYANNNAVDFPLNPAQPPLQEFVNTDNITFQAELDAAANIFNGEEGSGESADAMMEDWPKIDADDEITPAATENASKVNVFDYEVDAFDEDGSHPGQEMQEMQERGGKSLVH</sequence>
<feature type="region of interest" description="Disordered" evidence="2">
    <location>
        <begin position="82"/>
        <end position="103"/>
    </location>
</feature>
<dbReference type="PANTHER" id="PTHR39597:SF1">
    <property type="entry name" value="UBA DOMAIN-CONTAINING PROTEIN RUP1"/>
    <property type="match status" value="1"/>
</dbReference>
<feature type="compositionally biased region" description="Basic and acidic residues" evidence="2">
    <location>
        <begin position="762"/>
        <end position="772"/>
    </location>
</feature>
<dbReference type="GO" id="GO:0005829">
    <property type="term" value="C:cytosol"/>
    <property type="evidence" value="ECO:0007669"/>
    <property type="project" value="TreeGrafter"/>
</dbReference>
<dbReference type="InterPro" id="IPR009060">
    <property type="entry name" value="UBA-like_sf"/>
</dbReference>
<dbReference type="Pfam" id="PF14555">
    <property type="entry name" value="UBA_4"/>
    <property type="match status" value="1"/>
</dbReference>
<dbReference type="InterPro" id="IPR055335">
    <property type="entry name" value="Ucp6/RUP1"/>
</dbReference>
<accession>A0A510NW95</accession>
<feature type="region of interest" description="Disordered" evidence="2">
    <location>
        <begin position="611"/>
        <end position="632"/>
    </location>
</feature>
<evidence type="ECO:0000256" key="2">
    <source>
        <dbReference type="SAM" id="MobiDB-lite"/>
    </source>
</evidence>
<name>A0A510NW95_TALPI</name>
<gene>
    <name evidence="3" type="ORF">TCE0_018f05683</name>
</gene>
<feature type="region of interest" description="Disordered" evidence="2">
    <location>
        <begin position="747"/>
        <end position="772"/>
    </location>
</feature>
<dbReference type="PANTHER" id="PTHR39597">
    <property type="entry name" value="UBA DOMAIN-CONTAINING PROTEIN RUP1"/>
    <property type="match status" value="1"/>
</dbReference>
<protein>
    <recommendedName>
        <fullName evidence="5">Ubiquitin interaction motif protein</fullName>
    </recommendedName>
</protein>
<dbReference type="AlphaFoldDB" id="A0A510NW95"/>
<reference evidence="4" key="1">
    <citation type="journal article" date="2015" name="Genome Announc.">
        <title>Draft genome sequence of Talaromyces cellulolyticus strain Y-94, a source of lignocellulosic biomass-degrading enzymes.</title>
        <authorList>
            <person name="Fujii T."/>
            <person name="Koike H."/>
            <person name="Sawayama S."/>
            <person name="Yano S."/>
            <person name="Inoue H."/>
        </authorList>
    </citation>
    <scope>NUCLEOTIDE SEQUENCE [LARGE SCALE GENOMIC DNA]</scope>
    <source>
        <strain evidence="4">Y-94</strain>
    </source>
</reference>
<proteinExistence type="predicted"/>
<dbReference type="GO" id="GO:0016579">
    <property type="term" value="P:protein deubiquitination"/>
    <property type="evidence" value="ECO:0007669"/>
    <property type="project" value="TreeGrafter"/>
</dbReference>
<evidence type="ECO:0000256" key="1">
    <source>
        <dbReference type="SAM" id="Coils"/>
    </source>
</evidence>
<dbReference type="Gene3D" id="1.10.8.10">
    <property type="entry name" value="DNA helicase RuvA subunit, C-terminal domain"/>
    <property type="match status" value="1"/>
</dbReference>
<dbReference type="SUPFAM" id="SSF46934">
    <property type="entry name" value="UBA-like"/>
    <property type="match status" value="1"/>
</dbReference>
<evidence type="ECO:0008006" key="5">
    <source>
        <dbReference type="Google" id="ProtNLM"/>
    </source>
</evidence>
<feature type="coiled-coil region" evidence="1">
    <location>
        <begin position="512"/>
        <end position="546"/>
    </location>
</feature>
<keyword evidence="1" id="KW-0175">Coiled coil</keyword>
<evidence type="ECO:0000313" key="4">
    <source>
        <dbReference type="Proteomes" id="UP000053095"/>
    </source>
</evidence>
<dbReference type="GO" id="GO:0005634">
    <property type="term" value="C:nucleus"/>
    <property type="evidence" value="ECO:0007669"/>
    <property type="project" value="TreeGrafter"/>
</dbReference>